<evidence type="ECO:0000256" key="1">
    <source>
        <dbReference type="ARBA" id="ARBA00022553"/>
    </source>
</evidence>
<dbReference type="InterPro" id="IPR050595">
    <property type="entry name" value="Bact_response_regulator"/>
</dbReference>
<dbReference type="FunFam" id="3.40.50.2300:FF:000001">
    <property type="entry name" value="DNA-binding response regulator PhoB"/>
    <property type="match status" value="1"/>
</dbReference>
<evidence type="ECO:0000256" key="5">
    <source>
        <dbReference type="ARBA" id="ARBA00023163"/>
    </source>
</evidence>
<organism evidence="7">
    <name type="scientific">hydrothermal vent metagenome</name>
    <dbReference type="NCBI Taxonomy" id="652676"/>
    <lineage>
        <taxon>unclassified sequences</taxon>
        <taxon>metagenomes</taxon>
        <taxon>ecological metagenomes</taxon>
    </lineage>
</organism>
<dbReference type="SMART" id="SM00448">
    <property type="entry name" value="REC"/>
    <property type="match status" value="1"/>
</dbReference>
<evidence type="ECO:0000256" key="2">
    <source>
        <dbReference type="ARBA" id="ARBA00023012"/>
    </source>
</evidence>
<dbReference type="GO" id="GO:0003677">
    <property type="term" value="F:DNA binding"/>
    <property type="evidence" value="ECO:0007669"/>
    <property type="project" value="UniProtKB-KW"/>
</dbReference>
<evidence type="ECO:0000256" key="4">
    <source>
        <dbReference type="ARBA" id="ARBA00023125"/>
    </source>
</evidence>
<keyword evidence="4" id="KW-0238">DNA-binding</keyword>
<dbReference type="PANTHER" id="PTHR44591">
    <property type="entry name" value="STRESS RESPONSE REGULATOR PROTEIN 1"/>
    <property type="match status" value="1"/>
</dbReference>
<evidence type="ECO:0000259" key="6">
    <source>
        <dbReference type="PROSITE" id="PS50110"/>
    </source>
</evidence>
<dbReference type="PROSITE" id="PS50110">
    <property type="entry name" value="RESPONSE_REGULATORY"/>
    <property type="match status" value="1"/>
</dbReference>
<protein>
    <recommendedName>
        <fullName evidence="6">Response regulatory domain-containing protein</fullName>
    </recommendedName>
</protein>
<dbReference type="PANTHER" id="PTHR44591:SF3">
    <property type="entry name" value="RESPONSE REGULATORY DOMAIN-CONTAINING PROTEIN"/>
    <property type="match status" value="1"/>
</dbReference>
<dbReference type="GO" id="GO:0000160">
    <property type="term" value="P:phosphorelay signal transduction system"/>
    <property type="evidence" value="ECO:0007669"/>
    <property type="project" value="UniProtKB-KW"/>
</dbReference>
<keyword evidence="3" id="KW-0805">Transcription regulation</keyword>
<gene>
    <name evidence="7" type="ORF">MNBD_UNCLBAC01-1278</name>
</gene>
<dbReference type="Gene3D" id="3.40.50.2300">
    <property type="match status" value="1"/>
</dbReference>
<dbReference type="EMBL" id="UOGJ01000110">
    <property type="protein sequence ID" value="VAX36767.1"/>
    <property type="molecule type" value="Genomic_DNA"/>
</dbReference>
<keyword evidence="1" id="KW-0597">Phosphoprotein</keyword>
<dbReference type="SUPFAM" id="SSF52172">
    <property type="entry name" value="CheY-like"/>
    <property type="match status" value="1"/>
</dbReference>
<keyword evidence="2" id="KW-0902">Two-component regulatory system</keyword>
<dbReference type="CDD" id="cd17574">
    <property type="entry name" value="REC_OmpR"/>
    <property type="match status" value="1"/>
</dbReference>
<name>A0A3B1E3H8_9ZZZZ</name>
<accession>A0A3B1E3H8</accession>
<dbReference type="InterPro" id="IPR011006">
    <property type="entry name" value="CheY-like_superfamily"/>
</dbReference>
<reference evidence="7" key="1">
    <citation type="submission" date="2018-06" db="EMBL/GenBank/DDBJ databases">
        <authorList>
            <person name="Zhirakovskaya E."/>
        </authorList>
    </citation>
    <scope>NUCLEOTIDE SEQUENCE</scope>
</reference>
<sequence>MTKKILVVDDDPTTNKLVSALLKAEGYMIDSAIDGLDALAQIQKECPDLVVLDVMMPEVDGYDVCYQLRFNEQFQKTPIVLLTVREQELDDSISSRVNIEYVPKPVDSDLLLEKIRYLLNKVIEK</sequence>
<dbReference type="AlphaFoldDB" id="A0A3B1E3H8"/>
<evidence type="ECO:0000256" key="3">
    <source>
        <dbReference type="ARBA" id="ARBA00023015"/>
    </source>
</evidence>
<dbReference type="InterPro" id="IPR001789">
    <property type="entry name" value="Sig_transdc_resp-reg_receiver"/>
</dbReference>
<evidence type="ECO:0000313" key="7">
    <source>
        <dbReference type="EMBL" id="VAX36767.1"/>
    </source>
</evidence>
<dbReference type="Pfam" id="PF00072">
    <property type="entry name" value="Response_reg"/>
    <property type="match status" value="1"/>
</dbReference>
<proteinExistence type="predicted"/>
<keyword evidence="5" id="KW-0804">Transcription</keyword>
<feature type="domain" description="Response regulatory" evidence="6">
    <location>
        <begin position="4"/>
        <end position="119"/>
    </location>
</feature>